<dbReference type="InterPro" id="IPR027417">
    <property type="entry name" value="P-loop_NTPase"/>
</dbReference>
<dbReference type="EMBL" id="LT670818">
    <property type="protein sequence ID" value="SHG69562.1"/>
    <property type="molecule type" value="Genomic_DNA"/>
</dbReference>
<gene>
    <name evidence="1" type="ORF">SAMN05444169_3706</name>
</gene>
<reference evidence="1 2" key="1">
    <citation type="submission" date="2016-11" db="EMBL/GenBank/DDBJ databases">
        <authorList>
            <person name="Jaros S."/>
            <person name="Januszkiewicz K."/>
            <person name="Wedrychowicz H."/>
        </authorList>
    </citation>
    <scope>NUCLEOTIDE SEQUENCE [LARGE SCALE GENOMIC DNA]</scope>
    <source>
        <strain evidence="1 2">GAS242</strain>
    </source>
</reference>
<dbReference type="RefSeq" id="WP_079567206.1">
    <property type="nucleotide sequence ID" value="NZ_LT670818.1"/>
</dbReference>
<proteinExistence type="predicted"/>
<dbReference type="SUPFAM" id="SSF52540">
    <property type="entry name" value="P-loop containing nucleoside triphosphate hydrolases"/>
    <property type="match status" value="1"/>
</dbReference>
<sequence>MSNVRTLRQAIAYSPNQNIKAQAGYASSLPVIDPRDWQGKSVPERQWFVEGWIPDRTVTNLSGDGGSGKTEIVLQLIAASSLGLSWFGKNVAIGPCLYYGAEDEADELHRRLETIVSESGKQLSDLDGIRLIPMAGLDAVLAEPDRKGTLAATVIYPKLVSQAMVLRPKLIVVDPSADVFGGDEINRAQVRKFVSMLRGLAMDVDCAVLLLSHPSLTGMNSGTGTSGSTAWNNSVRSRLYLEITSPETRVLTIVKANHGKVGEKIEMRWQDGIYVLDNGGDPVVESLFNSTVDKLFLELLGIFTAQGQNVGIITGTSYAPAKMAKHPKAKGYSKDKLAASMQRLLDSGCIKVVTEGSPSRQRSRLVETGHTTVH</sequence>
<dbReference type="Gene3D" id="3.40.50.300">
    <property type="entry name" value="P-loop containing nucleotide triphosphate hydrolases"/>
    <property type="match status" value="1"/>
</dbReference>
<dbReference type="OrthoDB" id="1496333at2"/>
<name>A0A1M5LWR8_9BRAD</name>
<accession>A0A1M5LWR8</accession>
<dbReference type="AlphaFoldDB" id="A0A1M5LWR8"/>
<dbReference type="Pfam" id="PF13481">
    <property type="entry name" value="AAA_25"/>
    <property type="match status" value="1"/>
</dbReference>
<evidence type="ECO:0000313" key="1">
    <source>
        <dbReference type="EMBL" id="SHG69562.1"/>
    </source>
</evidence>
<dbReference type="Proteomes" id="UP000190675">
    <property type="component" value="Chromosome I"/>
</dbReference>
<organism evidence="1 2">
    <name type="scientific">Bradyrhizobium erythrophlei</name>
    <dbReference type="NCBI Taxonomy" id="1437360"/>
    <lineage>
        <taxon>Bacteria</taxon>
        <taxon>Pseudomonadati</taxon>
        <taxon>Pseudomonadota</taxon>
        <taxon>Alphaproteobacteria</taxon>
        <taxon>Hyphomicrobiales</taxon>
        <taxon>Nitrobacteraceae</taxon>
        <taxon>Bradyrhizobium</taxon>
    </lineage>
</organism>
<evidence type="ECO:0000313" key="2">
    <source>
        <dbReference type="Proteomes" id="UP000190675"/>
    </source>
</evidence>
<protein>
    <submittedName>
        <fullName evidence="1">AAA domain-containing protein</fullName>
    </submittedName>
</protein>